<dbReference type="EC" id="5.1.3.13" evidence="3"/>
<dbReference type="InterPro" id="IPR000888">
    <property type="entry name" value="RmlC-like"/>
</dbReference>
<evidence type="ECO:0000313" key="9">
    <source>
        <dbReference type="EMBL" id="VEG85456.1"/>
    </source>
</evidence>
<dbReference type="InterPro" id="IPR014710">
    <property type="entry name" value="RmlC-like_jellyroll"/>
</dbReference>
<comment type="function">
    <text evidence="2">Catalyzes the epimerization of the C3' and C5'positions of dTDP-6-deoxy-D-xylo-4-hexulose, forming dTDP-6-deoxy-L-lyxo-4-hexulose.</text>
</comment>
<organism evidence="9 10">
    <name type="scientific">Campylobacter upsaliensis</name>
    <dbReference type="NCBI Taxonomy" id="28080"/>
    <lineage>
        <taxon>Bacteria</taxon>
        <taxon>Pseudomonadati</taxon>
        <taxon>Campylobacterota</taxon>
        <taxon>Epsilonproteobacteria</taxon>
        <taxon>Campylobacterales</taxon>
        <taxon>Campylobacteraceae</taxon>
        <taxon>Campylobacter</taxon>
    </lineage>
</organism>
<feature type="active site" description="Proton acceptor" evidence="8">
    <location>
        <position position="65"/>
    </location>
</feature>
<accession>A0A3S4SK02</accession>
<evidence type="ECO:0000256" key="2">
    <source>
        <dbReference type="ARBA" id="ARBA00001997"/>
    </source>
</evidence>
<dbReference type="PANTHER" id="PTHR21047">
    <property type="entry name" value="DTDP-6-DEOXY-D-GLUCOSE-3,5 EPIMERASE"/>
    <property type="match status" value="1"/>
</dbReference>
<dbReference type="GO" id="GO:0000271">
    <property type="term" value="P:polysaccharide biosynthetic process"/>
    <property type="evidence" value="ECO:0007669"/>
    <property type="project" value="TreeGrafter"/>
</dbReference>
<evidence type="ECO:0000256" key="1">
    <source>
        <dbReference type="ARBA" id="ARBA00001298"/>
    </source>
</evidence>
<dbReference type="PANTHER" id="PTHR21047:SF2">
    <property type="entry name" value="THYMIDINE DIPHOSPHO-4-KETO-RHAMNOSE 3,5-EPIMERASE"/>
    <property type="match status" value="1"/>
</dbReference>
<dbReference type="RefSeq" id="WP_027304604.1">
    <property type="nucleotide sequence ID" value="NZ_CBCRZS010000034.1"/>
</dbReference>
<dbReference type="AlphaFoldDB" id="A0A3S4SK02"/>
<dbReference type="EMBL" id="LR134372">
    <property type="protein sequence ID" value="VEG85456.1"/>
    <property type="molecule type" value="Genomic_DNA"/>
</dbReference>
<reference evidence="9 10" key="1">
    <citation type="submission" date="2018-12" db="EMBL/GenBank/DDBJ databases">
        <authorList>
            <consortium name="Pathogen Informatics"/>
        </authorList>
    </citation>
    <scope>NUCLEOTIDE SEQUENCE [LARGE SCALE GENOMIC DNA]</scope>
    <source>
        <strain evidence="9 10">NCTC11541</strain>
    </source>
</reference>
<comment type="catalytic activity">
    <reaction evidence="1">
        <text>dTDP-4-dehydro-6-deoxy-alpha-D-glucose = dTDP-4-dehydro-beta-L-rhamnose</text>
        <dbReference type="Rhea" id="RHEA:16969"/>
        <dbReference type="ChEBI" id="CHEBI:57649"/>
        <dbReference type="ChEBI" id="CHEBI:62830"/>
        <dbReference type="EC" id="5.1.3.13"/>
    </reaction>
</comment>
<feature type="active site" description="Proton donor" evidence="8">
    <location>
        <position position="132"/>
    </location>
</feature>
<evidence type="ECO:0000256" key="5">
    <source>
        <dbReference type="ARBA" id="ARBA00029758"/>
    </source>
</evidence>
<evidence type="ECO:0000256" key="6">
    <source>
        <dbReference type="ARBA" id="ARBA00031424"/>
    </source>
</evidence>
<dbReference type="GO" id="GO:0008830">
    <property type="term" value="F:dTDP-4-dehydrorhamnose 3,5-epimerase activity"/>
    <property type="evidence" value="ECO:0007669"/>
    <property type="project" value="UniProtKB-EC"/>
</dbReference>
<dbReference type="SUPFAM" id="SSF51182">
    <property type="entry name" value="RmlC-like cupins"/>
    <property type="match status" value="1"/>
</dbReference>
<evidence type="ECO:0000256" key="4">
    <source>
        <dbReference type="ARBA" id="ARBA00019595"/>
    </source>
</evidence>
<keyword evidence="9" id="KW-0413">Isomerase</keyword>
<dbReference type="Proteomes" id="UP000278157">
    <property type="component" value="Chromosome"/>
</dbReference>
<protein>
    <recommendedName>
        <fullName evidence="4">dTDP-4-dehydrorhamnose 3,5-epimerase</fullName>
        <ecNumber evidence="3">5.1.3.13</ecNumber>
    </recommendedName>
    <alternativeName>
        <fullName evidence="6">Thymidine diphospho-4-keto-rhamnose 3,5-epimerase</fullName>
    </alternativeName>
    <alternativeName>
        <fullName evidence="5">dTDP-4-keto-6-deoxyglucose 3,5-epimerase</fullName>
    </alternativeName>
    <alternativeName>
        <fullName evidence="7">dTDP-6-deoxy-D-xylo-4-hexulose 3,5-epimerase</fullName>
    </alternativeName>
</protein>
<evidence type="ECO:0000256" key="8">
    <source>
        <dbReference type="PIRSR" id="PIRSR600888-1"/>
    </source>
</evidence>
<dbReference type="InterPro" id="IPR011051">
    <property type="entry name" value="RmlC_Cupin_sf"/>
</dbReference>
<evidence type="ECO:0000256" key="3">
    <source>
        <dbReference type="ARBA" id="ARBA00012098"/>
    </source>
</evidence>
<gene>
    <name evidence="9" type="primary">rfbC_2</name>
    <name evidence="9" type="ORF">NCTC11541_01513</name>
</gene>
<proteinExistence type="predicted"/>
<dbReference type="GO" id="GO:0005829">
    <property type="term" value="C:cytosol"/>
    <property type="evidence" value="ECO:0007669"/>
    <property type="project" value="TreeGrafter"/>
</dbReference>
<dbReference type="Pfam" id="PF00908">
    <property type="entry name" value="dTDP_sugar_isom"/>
    <property type="match status" value="1"/>
</dbReference>
<dbReference type="OrthoDB" id="9800680at2"/>
<sequence>MPFSFDMQESKILKGVFIIKPNKFKDLRGEIWTAFTQEQLAHLAPVPFKHDKFITSKKDVIRGIHGDTKTYKLATCLYGEILQVVVDCREDSPTYLKYESFVINPQNQLLILAPKGFGNAHLVRSKEAVYYYKCAYEGEYVDAENQFTYAWNDERIGVKWGIEKPILSERDMQASGS</sequence>
<dbReference type="Gene3D" id="2.60.120.10">
    <property type="entry name" value="Jelly Rolls"/>
    <property type="match status" value="1"/>
</dbReference>
<evidence type="ECO:0000256" key="7">
    <source>
        <dbReference type="ARBA" id="ARBA00033311"/>
    </source>
</evidence>
<name>A0A3S4SK02_CAMUP</name>
<evidence type="ECO:0000313" key="10">
    <source>
        <dbReference type="Proteomes" id="UP000278157"/>
    </source>
</evidence>